<proteinExistence type="predicted"/>
<feature type="signal peptide" evidence="1">
    <location>
        <begin position="1"/>
        <end position="27"/>
    </location>
</feature>
<comment type="caution">
    <text evidence="2">The sequence shown here is derived from an EMBL/GenBank/DDBJ whole genome shotgun (WGS) entry which is preliminary data.</text>
</comment>
<evidence type="ECO:0000256" key="1">
    <source>
        <dbReference type="SAM" id="SignalP"/>
    </source>
</evidence>
<accession>A0A919QZ03</accession>
<protein>
    <recommendedName>
        <fullName evidence="4">Peptidase inhibitor family I36</fullName>
    </recommendedName>
</protein>
<evidence type="ECO:0000313" key="2">
    <source>
        <dbReference type="EMBL" id="GII75415.1"/>
    </source>
</evidence>
<reference evidence="2" key="1">
    <citation type="submission" date="2021-01" db="EMBL/GenBank/DDBJ databases">
        <title>Whole genome shotgun sequence of Sphaerisporangium rufum NBRC 109079.</title>
        <authorList>
            <person name="Komaki H."/>
            <person name="Tamura T."/>
        </authorList>
    </citation>
    <scope>NUCLEOTIDE SEQUENCE</scope>
    <source>
        <strain evidence="2">NBRC 109079</strain>
    </source>
</reference>
<gene>
    <name evidence="2" type="ORF">Sru01_03970</name>
</gene>
<dbReference type="AlphaFoldDB" id="A0A919QZ03"/>
<evidence type="ECO:0008006" key="4">
    <source>
        <dbReference type="Google" id="ProtNLM"/>
    </source>
</evidence>
<dbReference type="Pfam" id="PF03995">
    <property type="entry name" value="Inhibitor_I36"/>
    <property type="match status" value="1"/>
</dbReference>
<dbReference type="Proteomes" id="UP000655287">
    <property type="component" value="Unassembled WGS sequence"/>
</dbReference>
<keyword evidence="1" id="KW-0732">Signal</keyword>
<keyword evidence="3" id="KW-1185">Reference proteome</keyword>
<dbReference type="RefSeq" id="WP_203982073.1">
    <property type="nucleotide sequence ID" value="NZ_BOOU01000004.1"/>
</dbReference>
<feature type="chain" id="PRO_5037643365" description="Peptidase inhibitor family I36" evidence="1">
    <location>
        <begin position="28"/>
        <end position="170"/>
    </location>
</feature>
<evidence type="ECO:0000313" key="3">
    <source>
        <dbReference type="Proteomes" id="UP000655287"/>
    </source>
</evidence>
<organism evidence="2 3">
    <name type="scientific">Sphaerisporangium rufum</name>
    <dbReference type="NCBI Taxonomy" id="1381558"/>
    <lineage>
        <taxon>Bacteria</taxon>
        <taxon>Bacillati</taxon>
        <taxon>Actinomycetota</taxon>
        <taxon>Actinomycetes</taxon>
        <taxon>Streptosporangiales</taxon>
        <taxon>Streptosporangiaceae</taxon>
        <taxon>Sphaerisporangium</taxon>
    </lineage>
</organism>
<dbReference type="EMBL" id="BOOU01000004">
    <property type="protein sequence ID" value="GII75415.1"/>
    <property type="molecule type" value="Genomic_DNA"/>
</dbReference>
<name>A0A919QZ03_9ACTN</name>
<sequence>MHRRNTALATLGLAALALFATPGAAQADNPSSADSAVTAPKSEAVPIASAPSAASAAAADGYLWAWYDTNRVGPYCQWSENDGNWSTCSGMFREMNMRNGASSLDNRGWSGSYDDVNLYYSPDYKGSRNCLPNGTYLNNLAGIYFLWDGKSGQGQSMNDNIASHRWANSC</sequence>